<sequence length="430" mass="46951">MSSHSITMNRAADADDGVSAYFEAEQRTEQARNAHHDEQALRKALAGPLLTRRMPGRLEQSFRAHARERAAQLLRVSIYGMLLVYSVVSGAAALFSEAPGLNTWLLVAVLPVGLVLTTLWLGTLRRDLEAFVEPLLVGGVFVSLLGCVLAAMLLGEDFFAQVAAYETIYVLVIVFSILRLPLVAVSISTLLAFVFAVIIALAVNGSFLWLDSLLYFFVPWSLSVVVGAMLEHSERRDYLQNQLLNLESLRLREMNQQAEYDLVRQKRQADYLALIAGNPGLAVLFERTLGFLVEQTGALIGMAYRVEGTRLRALAAWGGQPGRSGHIVDVEETLIGPALAQRKPVQFTDLPRDYLPIRSAFETLSPAAILIVPVCRGDDVVAVLELGKLAPFDESEADCAALVSTSFAFAVQAAIGTEHYAPHTVETMPA</sequence>
<evidence type="ECO:0000259" key="2">
    <source>
        <dbReference type="SMART" id="SM00065"/>
    </source>
</evidence>
<feature type="transmembrane region" description="Helical" evidence="1">
    <location>
        <begin position="73"/>
        <end position="95"/>
    </location>
</feature>
<feature type="transmembrane region" description="Helical" evidence="1">
    <location>
        <begin position="101"/>
        <end position="122"/>
    </location>
</feature>
<comment type="caution">
    <text evidence="3">The sequence shown here is derived from an EMBL/GenBank/DDBJ whole genome shotgun (WGS) entry which is preliminary data.</text>
</comment>
<dbReference type="InterPro" id="IPR003018">
    <property type="entry name" value="GAF"/>
</dbReference>
<dbReference type="Proteomes" id="UP001165524">
    <property type="component" value="Unassembled WGS sequence"/>
</dbReference>
<keyword evidence="1" id="KW-1133">Transmembrane helix</keyword>
<feature type="transmembrane region" description="Helical" evidence="1">
    <location>
        <begin position="190"/>
        <end position="207"/>
    </location>
</feature>
<feature type="transmembrane region" description="Helical" evidence="1">
    <location>
        <begin position="134"/>
        <end position="152"/>
    </location>
</feature>
<name>A0ABT0E6E1_9GAMM</name>
<dbReference type="RefSeq" id="WP_246950727.1">
    <property type="nucleotide sequence ID" value="NZ_JALKII010000003.1"/>
</dbReference>
<gene>
    <name evidence="3" type="ORF">MU846_06615</name>
</gene>
<dbReference type="Gene3D" id="3.30.450.40">
    <property type="match status" value="1"/>
</dbReference>
<keyword evidence="1" id="KW-0812">Transmembrane</keyword>
<evidence type="ECO:0000313" key="3">
    <source>
        <dbReference type="EMBL" id="MCK0537382.1"/>
    </source>
</evidence>
<protein>
    <submittedName>
        <fullName evidence="3">GAF domain-containing protein</fullName>
    </submittedName>
</protein>
<evidence type="ECO:0000256" key="1">
    <source>
        <dbReference type="SAM" id="Phobius"/>
    </source>
</evidence>
<keyword evidence="1" id="KW-0472">Membrane</keyword>
<dbReference type="Pfam" id="PF13185">
    <property type="entry name" value="GAF_2"/>
    <property type="match status" value="1"/>
</dbReference>
<evidence type="ECO:0000313" key="4">
    <source>
        <dbReference type="Proteomes" id="UP001165524"/>
    </source>
</evidence>
<dbReference type="SUPFAM" id="SSF55781">
    <property type="entry name" value="GAF domain-like"/>
    <property type="match status" value="1"/>
</dbReference>
<proteinExistence type="predicted"/>
<dbReference type="SMART" id="SM00065">
    <property type="entry name" value="GAF"/>
    <property type="match status" value="1"/>
</dbReference>
<keyword evidence="4" id="KW-1185">Reference proteome</keyword>
<reference evidence="3" key="1">
    <citation type="submission" date="2022-04" db="EMBL/GenBank/DDBJ databases">
        <title>Alcanivorax sp. CY1518 draft genome sequence.</title>
        <authorList>
            <person name="Zhao G."/>
            <person name="An M."/>
        </authorList>
    </citation>
    <scope>NUCLEOTIDE SEQUENCE</scope>
    <source>
        <strain evidence="3">CY1518</strain>
    </source>
</reference>
<dbReference type="EMBL" id="JALKII010000003">
    <property type="protein sequence ID" value="MCK0537382.1"/>
    <property type="molecule type" value="Genomic_DNA"/>
</dbReference>
<accession>A0ABT0E6E1</accession>
<feature type="domain" description="GAF" evidence="2">
    <location>
        <begin position="280"/>
        <end position="421"/>
    </location>
</feature>
<dbReference type="InterPro" id="IPR029016">
    <property type="entry name" value="GAF-like_dom_sf"/>
</dbReference>
<feature type="transmembrane region" description="Helical" evidence="1">
    <location>
        <begin position="158"/>
        <end position="178"/>
    </location>
</feature>
<organism evidence="3 4">
    <name type="scientific">Alcanivorax quisquiliarum</name>
    <dbReference type="NCBI Taxonomy" id="2933565"/>
    <lineage>
        <taxon>Bacteria</taxon>
        <taxon>Pseudomonadati</taxon>
        <taxon>Pseudomonadota</taxon>
        <taxon>Gammaproteobacteria</taxon>
        <taxon>Oceanospirillales</taxon>
        <taxon>Alcanivoracaceae</taxon>
        <taxon>Alcanivorax</taxon>
    </lineage>
</organism>